<evidence type="ECO:0000259" key="2">
    <source>
        <dbReference type="Pfam" id="PF16976"/>
    </source>
</evidence>
<dbReference type="InterPro" id="IPR017592">
    <property type="entry name" value="Pilus_assmbl_Flp-typ_CpaB"/>
</dbReference>
<evidence type="ECO:0000256" key="1">
    <source>
        <dbReference type="SAM" id="Phobius"/>
    </source>
</evidence>
<feature type="transmembrane region" description="Helical" evidence="1">
    <location>
        <begin position="6"/>
        <end position="28"/>
    </location>
</feature>
<accession>A0A2N1PQA3</accession>
<proteinExistence type="predicted"/>
<evidence type="ECO:0000313" key="4">
    <source>
        <dbReference type="Proteomes" id="UP000233256"/>
    </source>
</evidence>
<dbReference type="InterPro" id="IPR031571">
    <property type="entry name" value="RcpC_dom"/>
</dbReference>
<organism evidence="3 4">
    <name type="scientific">Candidatus Wallbacteria bacterium HGW-Wallbacteria-1</name>
    <dbReference type="NCBI Taxonomy" id="2013854"/>
    <lineage>
        <taxon>Bacteria</taxon>
        <taxon>Candidatus Walliibacteriota</taxon>
    </lineage>
</organism>
<dbReference type="CDD" id="cd11614">
    <property type="entry name" value="SAF_CpaB_FlgA_like"/>
    <property type="match status" value="1"/>
</dbReference>
<dbReference type="EMBL" id="PGXC01000005">
    <property type="protein sequence ID" value="PKK90462.1"/>
    <property type="molecule type" value="Genomic_DNA"/>
</dbReference>
<protein>
    <submittedName>
        <fullName evidence="3">Flp pilus assembly protein CpaB</fullName>
    </submittedName>
</protein>
<reference evidence="3 4" key="1">
    <citation type="journal article" date="2017" name="ISME J.">
        <title>Potential for microbial H2 and metal transformations associated with novel bacteria and archaea in deep terrestrial subsurface sediments.</title>
        <authorList>
            <person name="Hernsdorf A.W."/>
            <person name="Amano Y."/>
            <person name="Miyakawa K."/>
            <person name="Ise K."/>
            <person name="Suzuki Y."/>
            <person name="Anantharaman K."/>
            <person name="Probst A."/>
            <person name="Burstein D."/>
            <person name="Thomas B.C."/>
            <person name="Banfield J.F."/>
        </authorList>
    </citation>
    <scope>NUCLEOTIDE SEQUENCE [LARGE SCALE GENOMIC DNA]</scope>
    <source>
        <strain evidence="3">HGW-Wallbacteria-1</strain>
    </source>
</reference>
<evidence type="ECO:0000313" key="3">
    <source>
        <dbReference type="EMBL" id="PKK90462.1"/>
    </source>
</evidence>
<feature type="domain" description="Flp pilus assembly protein RcpC/CpaB" evidence="2">
    <location>
        <begin position="118"/>
        <end position="221"/>
    </location>
</feature>
<keyword evidence="1" id="KW-0472">Membrane</keyword>
<dbReference type="AlphaFoldDB" id="A0A2N1PQA3"/>
<gene>
    <name evidence="3" type="primary">cpaB</name>
    <name evidence="3" type="ORF">CVV64_08840</name>
</gene>
<sequence length="230" mass="25383">MGAINNKIRFFIALAMGIVCLVVFYYRFNSMEQSFKNKRYGSEKTVRVLVANEDIQKMAALKGNLFAGREIPESFVQPGAILESGINDVNGLLAAIAIQKNTQILSTMMTQKFEAGNSLAEQLLGDARAMTINVDVSASVSGLIRPQDNVTVVECFKSDGQSQIMAKPLFDSLYVLAVGNIFDPNKVPEGYAFSTITLQVTMDQARELLRAQRNNQIHIILNPRKSTGNR</sequence>
<dbReference type="Proteomes" id="UP000233256">
    <property type="component" value="Unassembled WGS sequence"/>
</dbReference>
<keyword evidence="1" id="KW-0812">Transmembrane</keyword>
<dbReference type="Pfam" id="PF16976">
    <property type="entry name" value="RcpC"/>
    <property type="match status" value="1"/>
</dbReference>
<dbReference type="NCBIfam" id="TIGR03177">
    <property type="entry name" value="pilus_cpaB"/>
    <property type="match status" value="1"/>
</dbReference>
<keyword evidence="1" id="KW-1133">Transmembrane helix</keyword>
<comment type="caution">
    <text evidence="3">The sequence shown here is derived from an EMBL/GenBank/DDBJ whole genome shotgun (WGS) entry which is preliminary data.</text>
</comment>
<name>A0A2N1PQA3_9BACT</name>